<evidence type="ECO:0000256" key="1">
    <source>
        <dbReference type="ARBA" id="ARBA00004419"/>
    </source>
</evidence>
<dbReference type="InterPro" id="IPR036372">
    <property type="entry name" value="BEACH_dom_sf"/>
</dbReference>
<proteinExistence type="predicted"/>
<organism evidence="5 6">
    <name type="scientific">Saccoglossus kowalevskii</name>
    <name type="common">Acorn worm</name>
    <dbReference type="NCBI Taxonomy" id="10224"/>
    <lineage>
        <taxon>Eukaryota</taxon>
        <taxon>Metazoa</taxon>
        <taxon>Hemichordata</taxon>
        <taxon>Enteropneusta</taxon>
        <taxon>Harrimaniidae</taxon>
        <taxon>Saccoglossus</taxon>
    </lineage>
</organism>
<feature type="repeat" description="WD" evidence="2">
    <location>
        <begin position="1593"/>
        <end position="1628"/>
    </location>
</feature>
<dbReference type="InterPro" id="IPR015943">
    <property type="entry name" value="WD40/YVTN_repeat-like_dom_sf"/>
</dbReference>
<feature type="repeat" description="WD" evidence="2">
    <location>
        <begin position="1642"/>
        <end position="1681"/>
    </location>
</feature>
<gene>
    <name evidence="6" type="primary">LOC102801409</name>
</gene>
<dbReference type="Pfam" id="PF02138">
    <property type="entry name" value="Beach"/>
    <property type="match status" value="1"/>
</dbReference>
<dbReference type="SMART" id="SM00320">
    <property type="entry name" value="WD40"/>
    <property type="match status" value="7"/>
</dbReference>
<evidence type="ECO:0000256" key="2">
    <source>
        <dbReference type="PROSITE-ProRule" id="PRU00221"/>
    </source>
</evidence>
<feature type="compositionally biased region" description="Acidic residues" evidence="3">
    <location>
        <begin position="969"/>
        <end position="979"/>
    </location>
</feature>
<feature type="region of interest" description="Disordered" evidence="3">
    <location>
        <begin position="1047"/>
        <end position="1076"/>
    </location>
</feature>
<feature type="region of interest" description="Disordered" evidence="3">
    <location>
        <begin position="1482"/>
        <end position="1508"/>
    </location>
</feature>
<dbReference type="Gene3D" id="1.10.1540.10">
    <property type="entry name" value="BEACH domain"/>
    <property type="match status" value="1"/>
</dbReference>
<dbReference type="SMART" id="SM01026">
    <property type="entry name" value="Beach"/>
    <property type="match status" value="1"/>
</dbReference>
<reference evidence="6" key="1">
    <citation type="submission" date="2025-08" db="UniProtKB">
        <authorList>
            <consortium name="RefSeq"/>
        </authorList>
    </citation>
    <scope>IDENTIFICATION</scope>
    <source>
        <tissue evidence="6">Testes</tissue>
    </source>
</reference>
<keyword evidence="5" id="KW-1185">Reference proteome</keyword>
<evidence type="ECO:0000256" key="3">
    <source>
        <dbReference type="SAM" id="MobiDB-lite"/>
    </source>
</evidence>
<dbReference type="PROSITE" id="PS50197">
    <property type="entry name" value="BEACH"/>
    <property type="match status" value="1"/>
</dbReference>
<dbReference type="PROSITE" id="PS50294">
    <property type="entry name" value="WD_REPEATS_REGION"/>
    <property type="match status" value="1"/>
</dbReference>
<dbReference type="SUPFAM" id="SSF50978">
    <property type="entry name" value="WD40 repeat-like"/>
    <property type="match status" value="1"/>
</dbReference>
<dbReference type="InterPro" id="IPR011009">
    <property type="entry name" value="Kinase-like_dom_sf"/>
</dbReference>
<evidence type="ECO:0000259" key="4">
    <source>
        <dbReference type="PROSITE" id="PS50197"/>
    </source>
</evidence>
<evidence type="ECO:0000313" key="5">
    <source>
        <dbReference type="Proteomes" id="UP000694865"/>
    </source>
</evidence>
<dbReference type="InterPro" id="IPR000409">
    <property type="entry name" value="BEACH_dom"/>
</dbReference>
<evidence type="ECO:0000313" key="6">
    <source>
        <dbReference type="RefSeq" id="XP_006817040.1"/>
    </source>
</evidence>
<dbReference type="InterPro" id="IPR036322">
    <property type="entry name" value="WD40_repeat_dom_sf"/>
</dbReference>
<dbReference type="Proteomes" id="UP000694865">
    <property type="component" value="Unplaced"/>
</dbReference>
<feature type="compositionally biased region" description="Acidic residues" evidence="3">
    <location>
        <begin position="1496"/>
        <end position="1506"/>
    </location>
</feature>
<dbReference type="InterPro" id="IPR052651">
    <property type="entry name" value="WDR81"/>
</dbReference>
<keyword evidence="2" id="KW-0853">WD repeat</keyword>
<feature type="compositionally biased region" description="Polar residues" evidence="3">
    <location>
        <begin position="1482"/>
        <end position="1492"/>
    </location>
</feature>
<comment type="subcellular location">
    <subcellularLocation>
        <location evidence="1">Cytoplasmic vesicle</location>
        <location evidence="1">Autophagosome</location>
    </subcellularLocation>
</comment>
<dbReference type="GeneID" id="102801409"/>
<dbReference type="PANTHER" id="PTHR44662">
    <property type="entry name" value="WD REPEAT-CONTAINING PROTEIN 81"/>
    <property type="match status" value="1"/>
</dbReference>
<dbReference type="Gene3D" id="1.10.510.10">
    <property type="entry name" value="Transferase(Phosphotransferase) domain 1"/>
    <property type="match status" value="1"/>
</dbReference>
<name>A0ABM0MAJ9_SACKO</name>
<accession>A0ABM0MAJ9</accession>
<feature type="domain" description="BEACH" evidence="4">
    <location>
        <begin position="287"/>
        <end position="548"/>
    </location>
</feature>
<dbReference type="RefSeq" id="XP_006817040.1">
    <property type="nucleotide sequence ID" value="XM_006816977.1"/>
</dbReference>
<dbReference type="InterPro" id="IPR001680">
    <property type="entry name" value="WD40_rpt"/>
</dbReference>
<dbReference type="Gene3D" id="2.130.10.10">
    <property type="entry name" value="YVTN repeat-like/Quinoprotein amine dehydrogenase"/>
    <property type="match status" value="2"/>
</dbReference>
<dbReference type="Pfam" id="PF00400">
    <property type="entry name" value="WD40"/>
    <property type="match status" value="2"/>
</dbReference>
<dbReference type="PROSITE" id="PS50082">
    <property type="entry name" value="WD_REPEATS_2"/>
    <property type="match status" value="2"/>
</dbReference>
<dbReference type="CDD" id="cd06071">
    <property type="entry name" value="Beach"/>
    <property type="match status" value="1"/>
</dbReference>
<dbReference type="SUPFAM" id="SSF81837">
    <property type="entry name" value="BEACH domain"/>
    <property type="match status" value="1"/>
</dbReference>
<feature type="region of interest" description="Disordered" evidence="3">
    <location>
        <begin position="968"/>
        <end position="1006"/>
    </location>
</feature>
<dbReference type="SUPFAM" id="SSF56112">
    <property type="entry name" value="Protein kinase-like (PK-like)"/>
    <property type="match status" value="1"/>
</dbReference>
<sequence>MSEDVATVLCQELCIQRKYIEITDSSEGCILAVALIEDTKSVNPKLNGTVISGTPVVLPPVKQYPRKKVYIQVISKQYWDKHGIDEWSSEKLQSSINEVESGFLSTMVSVAQQNYNRMWTETQRKYLHLSRKYEGDHQKVIVWTMWQKNSVGDLKCIVEKIYGCKVIPLRLLDTTHAMKNTHPNILNVLTIMESQRYFYIVHPYSEYSVHDLVTFSPSIISKSHAKPLFIIYQIIHIMLHCHRQGVALGDVRLKDFMMNEKLWVQLTGPRWRQVQNSVGVASNKNVNTGNDHNDLPGLVQQWVQGKITSYKYLMVLNSLSGRRTGNPNYHPILPWVTDFVSQSGNYRDLTKTKFRLNKGEHQLNFMYSASSQSVPHHFSDLLSDITYHVYFARKTEKSTLCKYVRSSWVPNEYPSSIQRIQEWSPEECIPEFYNDPSIFKSIHNDMSDLQVPPWCGSVDEFLVKHQELLESNHVSSQLHHWIDLTFGYKLSGSAAVNAKNVCLQLVDQHMYPLNHGVVQLFDKPHPQRLSSSEYAGSLKAPAIMRPIRNQTLNLKSYANQKQVVPGTEETEILDTDTVVPTWHDDLDTTPTQFDSEQETIATSKDMEGLADLSSSLESDSFSQRNPIKRLSFFSSRGRGDTVVDSSPLRPEQQTITLPEGYDPLQQLNQLEMLYNFCSTNMKMLPKQPDKEYVAVDQSAELIARDMQTLGCLIVEFVQANKLRMLNPQAGLQERYNIIRKECQSSIQNLPRPVQYSIEVLLQLNNTANNDSLPPPSPSQLLNPYTSIFPFPKYFAMLYEFLSKMHQPMEDPLLKVHLALQYIPKLFVKMNQEGKELLLPYITALFRDKDIALLTVLHLFNKVSRCLGPSMTVEHLLPVIKDLYNIDNYSSPIHLRLYHRSFLSQLLARMGLRVFLNHILDFLVEAVAGRKVCPTFVEAEKTHEMTAIHRSISVGEDALKNLENEALKDDDGEIDDSDDVYTDKRQSDSCSLDQSFGKEDEEAKEDGTSCVDRMFSFRDANERRGSDDVMGQNSCDVDKISLDKSSLHSIGTDSSEIKSQEVGYHSNSSDDINDEDGKEDLVANDGNEEVKPKIDEKIESSTATPDNKMNISALEKHSISLVSGLGIVEVAMDSIWWISQKLGPILTAKYLSRQLLRVLTLCYMGPGQLIAIKDNGKAKDGEIYNCIAVYGDTTTLPVLQCLADIAINYGQSFILNQYISFIKQIVLSAKSKVNTKVEAGLIASMVLLKYMLVYLSDSILMNCLKSFSQNILQPVICILSSLCISFPGGGHARSILCYKLVDVITVIAVRIGREMARENMTALLQQFFCCFDIVHCLDKDQTGSPSVREDKALFRAESEKQSSVVSSVESNDSMYCEIHMDNTTNTYTIGIPVRLKDMKGDDDQFASTPRGDFFEGMESGIASESVRDELQHVFTEQMAYSIYIPLCRLVGSIHMEHILYNHDLIWKLSSSYEVSMAAQISQNQDNLTDSQRTLEAEQGDSDGESSEDIVSGQFGSNVAMVGNRIQISSLQHEQYTKHQVAATPMEDSIKTKCDDLGKSERTLRGNWLSYWEHCLGTSERARDFNIHQIKLSTYCGHTSSVRSLCVLDNETSFMSSSKDKTVKLWSLRNRGDGSSRMSCQWTYNSHKKSVFNVTFLESMRLCASCDSNVHIWDPFTGSRVFQFNMSRNPVSVITPISAPSTSLLAATVDTTLCVLDIRSGKYQQELKVTSGSSGLVRCLSVSNSGNVVAVGFSSGILSLVDIRTGLLLGGWKAHEAEILQVKNIGNSHFVTSSIDHHLTVWGEDGTERAILRGINEPVHSISVYEDQIISATTANKLAVHSNVSGGAQLSYCNKLHSEGFKGVLVCMNTLPMNRLLLLGSDNGNIYLLA</sequence>
<protein>
    <submittedName>
        <fullName evidence="6">WD repeat-containing protein 81-like</fullName>
    </submittedName>
</protein>
<dbReference type="PANTHER" id="PTHR44662:SF1">
    <property type="entry name" value="WD REPEAT-CONTAINING PROTEIN 81"/>
    <property type="match status" value="1"/>
</dbReference>